<gene>
    <name evidence="5" type="ORF">K1Y72_31770</name>
</gene>
<keyword evidence="1 5" id="KW-0328">Glycosyltransferase</keyword>
<keyword evidence="2 5" id="KW-0808">Transferase</keyword>
<evidence type="ECO:0000259" key="3">
    <source>
        <dbReference type="Pfam" id="PF00534"/>
    </source>
</evidence>
<dbReference type="Proteomes" id="UP000774570">
    <property type="component" value="Unassembled WGS sequence"/>
</dbReference>
<evidence type="ECO:0000313" key="5">
    <source>
        <dbReference type="EMBL" id="MBW8486985.1"/>
    </source>
</evidence>
<sequence length="387" mass="41814">MAAPETARARDVLIVCNNHEELGGLQTWAHHLSRLLAARGHTVTLVGIHHVADPHDHGDDASYERVTLYPGKPPAPWTPSGIAGRADLAARRRERRRVADRADAVERLSALFRAARPGGVVIAAQVWAMEWVAEADTAGLPVIGMSHESYAATRTSSRYRRVKRYFAEADRFLVLTEDDAAAWSRDGMTNTGWMPNPLHVEPEGLAELAAPVVARLGRLAYEKGQDMLLDAWDHAREGRPGWTLRLFGSGPAEAALRKQAAGAGFGASVDFAGPTSDIGGALRGASVFALTSREEGFPMAILEAMAHGVPVVAFDCAPGVRELVTDGVDGCVVPAGHVVEFAAALGRLMDDPELRRKMGRAAQESTRRFAPATVVAQWERLFALLYR</sequence>
<dbReference type="Gene3D" id="3.40.50.2000">
    <property type="entry name" value="Glycogen Phosphorylase B"/>
    <property type="match status" value="2"/>
</dbReference>
<dbReference type="EC" id="2.4.-.-" evidence="5"/>
<dbReference type="SUPFAM" id="SSF53756">
    <property type="entry name" value="UDP-Glycosyltransferase/glycogen phosphorylase"/>
    <property type="match status" value="1"/>
</dbReference>
<proteinExistence type="predicted"/>
<dbReference type="EMBL" id="JAIBOA010000028">
    <property type="protein sequence ID" value="MBW8486985.1"/>
    <property type="molecule type" value="Genomic_DNA"/>
</dbReference>
<feature type="domain" description="Glycosyl transferase family 1" evidence="3">
    <location>
        <begin position="211"/>
        <end position="364"/>
    </location>
</feature>
<evidence type="ECO:0000259" key="4">
    <source>
        <dbReference type="Pfam" id="PF13439"/>
    </source>
</evidence>
<dbReference type="Pfam" id="PF13439">
    <property type="entry name" value="Glyco_transf_4"/>
    <property type="match status" value="1"/>
</dbReference>
<dbReference type="InterPro" id="IPR001296">
    <property type="entry name" value="Glyco_trans_1"/>
</dbReference>
<accession>A0ABS7G3P9</accession>
<evidence type="ECO:0000313" key="6">
    <source>
        <dbReference type="Proteomes" id="UP000774570"/>
    </source>
</evidence>
<dbReference type="GO" id="GO:0016757">
    <property type="term" value="F:glycosyltransferase activity"/>
    <property type="evidence" value="ECO:0007669"/>
    <property type="project" value="UniProtKB-KW"/>
</dbReference>
<dbReference type="PANTHER" id="PTHR12526">
    <property type="entry name" value="GLYCOSYLTRANSFERASE"/>
    <property type="match status" value="1"/>
</dbReference>
<dbReference type="RefSeq" id="WP_220170217.1">
    <property type="nucleotide sequence ID" value="NZ_JAIBOA010000028.1"/>
</dbReference>
<reference evidence="5 6" key="1">
    <citation type="submission" date="2021-07" db="EMBL/GenBank/DDBJ databases">
        <title>Actinomadura sp. PM05-2 isolated from lichen.</title>
        <authorList>
            <person name="Somphong A."/>
            <person name="Phongsopitanun W."/>
            <person name="Tanasupawat S."/>
            <person name="Peongsungnone V."/>
        </authorList>
    </citation>
    <scope>NUCLEOTIDE SEQUENCE [LARGE SCALE GENOMIC DNA]</scope>
    <source>
        <strain evidence="5 6">PM05-2</strain>
    </source>
</reference>
<comment type="caution">
    <text evidence="5">The sequence shown here is derived from an EMBL/GenBank/DDBJ whole genome shotgun (WGS) entry which is preliminary data.</text>
</comment>
<name>A0ABS7G3P9_9ACTN</name>
<dbReference type="PANTHER" id="PTHR12526:SF630">
    <property type="entry name" value="GLYCOSYLTRANSFERASE"/>
    <property type="match status" value="1"/>
</dbReference>
<evidence type="ECO:0000256" key="1">
    <source>
        <dbReference type="ARBA" id="ARBA00022676"/>
    </source>
</evidence>
<organism evidence="5 6">
    <name type="scientific">Actinomadura parmotrematis</name>
    <dbReference type="NCBI Taxonomy" id="2864039"/>
    <lineage>
        <taxon>Bacteria</taxon>
        <taxon>Bacillati</taxon>
        <taxon>Actinomycetota</taxon>
        <taxon>Actinomycetes</taxon>
        <taxon>Streptosporangiales</taxon>
        <taxon>Thermomonosporaceae</taxon>
        <taxon>Actinomadura</taxon>
    </lineage>
</organism>
<feature type="domain" description="Glycosyltransferase subfamily 4-like N-terminal" evidence="4">
    <location>
        <begin position="23"/>
        <end position="188"/>
    </location>
</feature>
<evidence type="ECO:0000256" key="2">
    <source>
        <dbReference type="ARBA" id="ARBA00022679"/>
    </source>
</evidence>
<keyword evidence="6" id="KW-1185">Reference proteome</keyword>
<dbReference type="InterPro" id="IPR028098">
    <property type="entry name" value="Glyco_trans_4-like_N"/>
</dbReference>
<protein>
    <submittedName>
        <fullName evidence="5">Glycosyltransferase</fullName>
        <ecNumber evidence="5">2.4.-.-</ecNumber>
    </submittedName>
</protein>
<dbReference type="Pfam" id="PF00534">
    <property type="entry name" value="Glycos_transf_1"/>
    <property type="match status" value="1"/>
</dbReference>